<evidence type="ECO:0000313" key="2">
    <source>
        <dbReference type="EMBL" id="CAB4156025.1"/>
    </source>
</evidence>
<name>A0A6J5NFN6_9CAUD</name>
<proteinExistence type="predicted"/>
<reference evidence="2" key="1">
    <citation type="submission" date="2020-04" db="EMBL/GenBank/DDBJ databases">
        <authorList>
            <person name="Chiriac C."/>
            <person name="Salcher M."/>
            <person name="Ghai R."/>
            <person name="Kavagutti S V."/>
        </authorList>
    </citation>
    <scope>NUCLEOTIDE SEQUENCE</scope>
</reference>
<evidence type="ECO:0000313" key="1">
    <source>
        <dbReference type="EMBL" id="CAB4144942.1"/>
    </source>
</evidence>
<gene>
    <name evidence="1" type="ORF">UFOVP467_2</name>
    <name evidence="2" type="ORF">UFOVP657_32</name>
</gene>
<dbReference type="EMBL" id="LR796441">
    <property type="protein sequence ID" value="CAB4144942.1"/>
    <property type="molecule type" value="Genomic_DNA"/>
</dbReference>
<protein>
    <submittedName>
        <fullName evidence="2">Uncharacterized protein</fullName>
    </submittedName>
</protein>
<accession>A0A6J5NFN6</accession>
<organism evidence="2">
    <name type="scientific">uncultured Caudovirales phage</name>
    <dbReference type="NCBI Taxonomy" id="2100421"/>
    <lineage>
        <taxon>Viruses</taxon>
        <taxon>Duplodnaviria</taxon>
        <taxon>Heunggongvirae</taxon>
        <taxon>Uroviricota</taxon>
        <taxon>Caudoviricetes</taxon>
        <taxon>Peduoviridae</taxon>
        <taxon>Maltschvirus</taxon>
        <taxon>Maltschvirus maltsch</taxon>
    </lineage>
</organism>
<sequence>MDRSKNQTTLSETSIQNQSVALLRALGYTVMETGKARSKQRCKTCGTQAYATGWQGNTVGLPDMYIHSMNWPRGVSLAIEMKTMKGAIRPEQLNLAEQGLINICRSAKCVLQTVEKYEESICNEIQVDRIRKIVEINGI</sequence>
<dbReference type="EMBL" id="LR796634">
    <property type="protein sequence ID" value="CAB4156025.1"/>
    <property type="molecule type" value="Genomic_DNA"/>
</dbReference>